<evidence type="ECO:0000313" key="8">
    <source>
        <dbReference type="Proteomes" id="UP000886611"/>
    </source>
</evidence>
<dbReference type="PROSITE" id="PS00236">
    <property type="entry name" value="NEUROTR_ION_CHANNEL"/>
    <property type="match status" value="1"/>
</dbReference>
<dbReference type="Gene3D" id="2.70.170.10">
    <property type="entry name" value="Neurotransmitter-gated ion-channel ligand-binding domain"/>
    <property type="match status" value="1"/>
</dbReference>
<dbReference type="GO" id="GO:0004888">
    <property type="term" value="F:transmembrane signaling receptor activity"/>
    <property type="evidence" value="ECO:0007669"/>
    <property type="project" value="InterPro"/>
</dbReference>
<dbReference type="Pfam" id="PF02931">
    <property type="entry name" value="Neur_chan_LBD"/>
    <property type="match status" value="1"/>
</dbReference>
<dbReference type="PANTHER" id="PTHR18945">
    <property type="entry name" value="NEUROTRANSMITTER GATED ION CHANNEL"/>
    <property type="match status" value="1"/>
</dbReference>
<comment type="similarity">
    <text evidence="5">Belongs to the ligand-gated ion channel (TC 1.A.9) family.</text>
</comment>
<comment type="caution">
    <text evidence="5">Lacks conserved residue(s) required for the propagation of feature annotation.</text>
</comment>
<organism evidence="7 8">
    <name type="scientific">Polypterus senegalus</name>
    <name type="common">Senegal bichir</name>
    <dbReference type="NCBI Taxonomy" id="55291"/>
    <lineage>
        <taxon>Eukaryota</taxon>
        <taxon>Metazoa</taxon>
        <taxon>Chordata</taxon>
        <taxon>Craniata</taxon>
        <taxon>Vertebrata</taxon>
        <taxon>Euteleostomi</taxon>
        <taxon>Actinopterygii</taxon>
        <taxon>Polypteriformes</taxon>
        <taxon>Polypteridae</taxon>
        <taxon>Polypterus</taxon>
    </lineage>
</organism>
<dbReference type="SUPFAM" id="SSF63712">
    <property type="entry name" value="Nicotinic receptor ligand binding domain-like"/>
    <property type="match status" value="1"/>
</dbReference>
<feature type="transmembrane region" description="Helical" evidence="5">
    <location>
        <begin position="112"/>
        <end position="136"/>
    </location>
</feature>
<evidence type="ECO:0000313" key="7">
    <source>
        <dbReference type="EMBL" id="KAG2466080.1"/>
    </source>
</evidence>
<evidence type="ECO:0000256" key="2">
    <source>
        <dbReference type="ARBA" id="ARBA00022692"/>
    </source>
</evidence>
<protein>
    <submittedName>
        <fullName evidence="7">5HT3A protein</fullName>
    </submittedName>
</protein>
<evidence type="ECO:0000256" key="5">
    <source>
        <dbReference type="RuleBase" id="RU000687"/>
    </source>
</evidence>
<keyword evidence="2 5" id="KW-0812">Transmembrane</keyword>
<name>A0A8X7XBC1_POLSE</name>
<keyword evidence="5" id="KW-0406">Ion transport</keyword>
<dbReference type="SUPFAM" id="SSF90112">
    <property type="entry name" value="Neurotransmitter-gated ion-channel transmembrane pore"/>
    <property type="match status" value="1"/>
</dbReference>
<reference evidence="7 8" key="1">
    <citation type="journal article" date="2021" name="Cell">
        <title>Tracing the genetic footprints of vertebrate landing in non-teleost ray-finned fishes.</title>
        <authorList>
            <person name="Bi X."/>
            <person name="Wang K."/>
            <person name="Yang L."/>
            <person name="Pan H."/>
            <person name="Jiang H."/>
            <person name="Wei Q."/>
            <person name="Fang M."/>
            <person name="Yu H."/>
            <person name="Zhu C."/>
            <person name="Cai Y."/>
            <person name="He Y."/>
            <person name="Gan X."/>
            <person name="Zeng H."/>
            <person name="Yu D."/>
            <person name="Zhu Y."/>
            <person name="Jiang H."/>
            <person name="Qiu Q."/>
            <person name="Yang H."/>
            <person name="Zhang Y.E."/>
            <person name="Wang W."/>
            <person name="Zhu M."/>
            <person name="He S."/>
            <person name="Zhang G."/>
        </authorList>
    </citation>
    <scope>NUCLEOTIDE SEQUENCE [LARGE SCALE GENOMIC DNA]</scope>
    <source>
        <strain evidence="7">Bchr_013</strain>
    </source>
</reference>
<dbReference type="InterPro" id="IPR018000">
    <property type="entry name" value="Neurotransmitter_ion_chnl_CS"/>
</dbReference>
<accession>A0A8X7XBC1</accession>
<comment type="subcellular location">
    <subcellularLocation>
        <location evidence="1">Membrane</location>
        <topology evidence="1">Multi-pass membrane protein</topology>
    </subcellularLocation>
</comment>
<evidence type="ECO:0000256" key="1">
    <source>
        <dbReference type="ARBA" id="ARBA00004141"/>
    </source>
</evidence>
<dbReference type="Gene3D" id="1.20.58.390">
    <property type="entry name" value="Neurotransmitter-gated ion-channel transmembrane domain"/>
    <property type="match status" value="1"/>
</dbReference>
<feature type="transmembrane region" description="Helical" evidence="5">
    <location>
        <begin position="148"/>
        <end position="169"/>
    </location>
</feature>
<evidence type="ECO:0000256" key="3">
    <source>
        <dbReference type="ARBA" id="ARBA00022989"/>
    </source>
</evidence>
<dbReference type="InterPro" id="IPR038050">
    <property type="entry name" value="Neuro_actylchol_rec"/>
</dbReference>
<keyword evidence="5" id="KW-0407">Ion channel</keyword>
<keyword evidence="4 5" id="KW-0472">Membrane</keyword>
<dbReference type="AlphaFoldDB" id="A0A8X7XBC1"/>
<dbReference type="EMBL" id="JAATIS010001721">
    <property type="protein sequence ID" value="KAG2466080.1"/>
    <property type="molecule type" value="Genomic_DNA"/>
</dbReference>
<feature type="non-terminal residue" evidence="7">
    <location>
        <position position="180"/>
    </location>
</feature>
<proteinExistence type="inferred from homology"/>
<feature type="non-terminal residue" evidence="7">
    <location>
        <position position="1"/>
    </location>
</feature>
<dbReference type="Proteomes" id="UP000886611">
    <property type="component" value="Unassembled WGS sequence"/>
</dbReference>
<dbReference type="InterPro" id="IPR006201">
    <property type="entry name" value="Neur_channel"/>
</dbReference>
<keyword evidence="8" id="KW-1185">Reference proteome</keyword>
<evidence type="ECO:0000259" key="6">
    <source>
        <dbReference type="Pfam" id="PF02931"/>
    </source>
</evidence>
<dbReference type="GO" id="GO:0005230">
    <property type="term" value="F:extracellular ligand-gated monoatomic ion channel activity"/>
    <property type="evidence" value="ECO:0007669"/>
    <property type="project" value="InterPro"/>
</dbReference>
<gene>
    <name evidence="7" type="primary">Htr3a_3</name>
    <name evidence="7" type="ORF">GTO96_0017112</name>
</gene>
<keyword evidence="3 5" id="KW-1133">Transmembrane helix</keyword>
<comment type="caution">
    <text evidence="7">The sequence shown here is derived from an EMBL/GenBank/DDBJ whole genome shotgun (WGS) entry which is preliminary data.</text>
</comment>
<keyword evidence="5" id="KW-0813">Transport</keyword>
<dbReference type="InterPro" id="IPR006202">
    <property type="entry name" value="Neur_chan_lig-bd"/>
</dbReference>
<dbReference type="GO" id="GO:0016020">
    <property type="term" value="C:membrane"/>
    <property type="evidence" value="ECO:0007669"/>
    <property type="project" value="UniProtKB-SubCell"/>
</dbReference>
<evidence type="ECO:0000256" key="4">
    <source>
        <dbReference type="ARBA" id="ARBA00023136"/>
    </source>
</evidence>
<dbReference type="InterPro" id="IPR036734">
    <property type="entry name" value="Neur_chan_lig-bd_sf"/>
</dbReference>
<dbReference type="PRINTS" id="PR00252">
    <property type="entry name" value="NRIONCHANNEL"/>
</dbReference>
<dbReference type="InterPro" id="IPR036719">
    <property type="entry name" value="Neuro-gated_channel_TM_sf"/>
</dbReference>
<feature type="domain" description="Neurotransmitter-gated ion-channel ligand-binding" evidence="6">
    <location>
        <begin position="13"/>
        <end position="62"/>
    </location>
</feature>
<sequence>MCLDRAEEDKFSPGKFVYVSHDGQVELLRMQLLSSMCPLNFYNFPLDAQTCNLTFGVLAHNSTFHSSGPFHLNFLTVSTFTVLSRNTHWCLSHDRDSFCMFSGFQVTVRRRALFYIVNLIVPSALLMLLDVMGFLLPPSNKQRLTYKATTFIGYFIFILMVFTLFPPFMGPLPLIGELTW</sequence>